<organism evidence="1 2">
    <name type="scientific">Primorskyibacter sedentarius</name>
    <dbReference type="NCBI Taxonomy" id="745311"/>
    <lineage>
        <taxon>Bacteria</taxon>
        <taxon>Pseudomonadati</taxon>
        <taxon>Pseudomonadota</taxon>
        <taxon>Alphaproteobacteria</taxon>
        <taxon>Rhodobacterales</taxon>
        <taxon>Roseobacteraceae</taxon>
        <taxon>Primorskyibacter</taxon>
    </lineage>
</organism>
<protein>
    <submittedName>
        <fullName evidence="1">SIR2-like protein</fullName>
    </submittedName>
</protein>
<dbReference type="EMBL" id="SLZU01000001">
    <property type="protein sequence ID" value="TCS67201.1"/>
    <property type="molecule type" value="Genomic_DNA"/>
</dbReference>
<dbReference type="Proteomes" id="UP000295696">
    <property type="component" value="Unassembled WGS sequence"/>
</dbReference>
<keyword evidence="2" id="KW-1185">Reference proteome</keyword>
<sequence>MYPLTDRVFHLLEKNPADEHVHKLVTEVRCDLPDKLHIEHILSHLGDLIALAERAKDMSATIGNERVKKINLQAAHHTILRHIRDILRWGYQPASGEDSEKVGMQGKPIVSIEDHRRFIRTLYRVNRAGLDERRDAIHFVTTNYDTLIEDALSLERIPYADGFSGGAIAAWDERLFEAASTDQRLKAIITKLHGSIDWYRSGEENGRVFRVRYDDIYPSRSNENGNVVIYPQSTKYMASREDPFGNLFQRFRSLLSYERQQVLFVCGYSFGDDHIDSIISQHLLHPESKTTLVAFAGAYGGKLEEWGASGAGDRIFVLAKDGLYRGKNGPYFPPSAPLADRDWWTFSGATNLLENGLPDDIAEAIE</sequence>
<accession>A0A4R3JLS0</accession>
<proteinExistence type="predicted"/>
<evidence type="ECO:0000313" key="1">
    <source>
        <dbReference type="EMBL" id="TCS67201.1"/>
    </source>
</evidence>
<dbReference type="AlphaFoldDB" id="A0A4R3JLS0"/>
<reference evidence="1 2" key="1">
    <citation type="submission" date="2019-03" db="EMBL/GenBank/DDBJ databases">
        <title>Genomic Encyclopedia of Type Strains, Phase IV (KMG-IV): sequencing the most valuable type-strain genomes for metagenomic binning, comparative biology and taxonomic classification.</title>
        <authorList>
            <person name="Goeker M."/>
        </authorList>
    </citation>
    <scope>NUCLEOTIDE SEQUENCE [LARGE SCALE GENOMIC DNA]</scope>
    <source>
        <strain evidence="1 2">DSM 104836</strain>
    </source>
</reference>
<evidence type="ECO:0000313" key="2">
    <source>
        <dbReference type="Proteomes" id="UP000295696"/>
    </source>
</evidence>
<dbReference type="Pfam" id="PF13289">
    <property type="entry name" value="SIR2_2"/>
    <property type="match status" value="1"/>
</dbReference>
<gene>
    <name evidence="1" type="ORF">EDD52_101296</name>
</gene>
<comment type="caution">
    <text evidence="1">The sequence shown here is derived from an EMBL/GenBank/DDBJ whole genome shotgun (WGS) entry which is preliminary data.</text>
</comment>
<name>A0A4R3JLS0_9RHOB</name>